<organism evidence="4 5">
    <name type="scientific">Liquidambar formosana</name>
    <name type="common">Formosan gum</name>
    <dbReference type="NCBI Taxonomy" id="63359"/>
    <lineage>
        <taxon>Eukaryota</taxon>
        <taxon>Viridiplantae</taxon>
        <taxon>Streptophyta</taxon>
        <taxon>Embryophyta</taxon>
        <taxon>Tracheophyta</taxon>
        <taxon>Spermatophyta</taxon>
        <taxon>Magnoliopsida</taxon>
        <taxon>eudicotyledons</taxon>
        <taxon>Gunneridae</taxon>
        <taxon>Pentapetalae</taxon>
        <taxon>Saxifragales</taxon>
        <taxon>Altingiaceae</taxon>
        <taxon>Liquidambar</taxon>
    </lineage>
</organism>
<feature type="region of interest" description="Disordered" evidence="3">
    <location>
        <begin position="1"/>
        <end position="82"/>
    </location>
</feature>
<dbReference type="InterPro" id="IPR051767">
    <property type="entry name" value="Nucleoporin_NUP42"/>
</dbReference>
<proteinExistence type="predicted"/>
<dbReference type="Proteomes" id="UP001415857">
    <property type="component" value="Unassembled WGS sequence"/>
</dbReference>
<comment type="subcellular location">
    <subcellularLocation>
        <location evidence="1">Nucleus</location>
    </subcellularLocation>
</comment>
<evidence type="ECO:0000256" key="1">
    <source>
        <dbReference type="ARBA" id="ARBA00004123"/>
    </source>
</evidence>
<gene>
    <name evidence="4" type="ORF">L1049_016069</name>
</gene>
<dbReference type="AlphaFoldDB" id="A0AAP0X2E0"/>
<protein>
    <submittedName>
        <fullName evidence="4">Uncharacterized protein</fullName>
    </submittedName>
</protein>
<keyword evidence="5" id="KW-1185">Reference proteome</keyword>
<evidence type="ECO:0000256" key="2">
    <source>
        <dbReference type="ARBA" id="ARBA00023242"/>
    </source>
</evidence>
<dbReference type="GO" id="GO:0005634">
    <property type="term" value="C:nucleus"/>
    <property type="evidence" value="ECO:0007669"/>
    <property type="project" value="UniProtKB-SubCell"/>
</dbReference>
<dbReference type="EMBL" id="JBBPBK010000003">
    <property type="protein sequence ID" value="KAK9287632.1"/>
    <property type="molecule type" value="Genomic_DNA"/>
</dbReference>
<evidence type="ECO:0000313" key="5">
    <source>
        <dbReference type="Proteomes" id="UP001415857"/>
    </source>
</evidence>
<evidence type="ECO:0000313" key="4">
    <source>
        <dbReference type="EMBL" id="KAK9287632.1"/>
    </source>
</evidence>
<feature type="region of interest" description="Disordered" evidence="3">
    <location>
        <begin position="167"/>
        <end position="197"/>
    </location>
</feature>
<dbReference type="PANTHER" id="PTHR46527">
    <property type="entry name" value="NUCLEOPORIN-LIKE PROTEIN 2"/>
    <property type="match status" value="1"/>
</dbReference>
<dbReference type="PANTHER" id="PTHR46527:SF1">
    <property type="entry name" value="NUCLEOPORIN NUP42"/>
    <property type="match status" value="1"/>
</dbReference>
<feature type="compositionally biased region" description="Polar residues" evidence="3">
    <location>
        <begin position="1"/>
        <end position="17"/>
    </location>
</feature>
<sequence>MQTGSSFQHTNSQQQKPNPFGFGVQNSSQSKGATDYGSKQNQFKSFENKWSRFSPITTGSNASSRQPDNQPQAASHQCTDPESCKRQIVEDFEQERPLWKLTSYSHCKNAPCDIVGDITYEELRAAAYDDAKRGLNLPSIVERERSLLNAKLIEFENLLRNPYAVPPNSTLATRNPPPNQNASSLSAQNSGPPSVSSFSQLGASLNMGFGMRPSAPSTSAFGQSNAFQISSQTSNVFGTNNLPFGSAGSFGSQLPAQTLGTPFALNSTNFGNSEIRNNSNAFIPSAASPQIPSSASNQSTLLSNVSNSAFNGVGQATMNLNLVDNMQRENVSRDASIWLKEKWNPGEIPEEAPPAEFV</sequence>
<feature type="compositionally biased region" description="Low complexity" evidence="3">
    <location>
        <begin position="180"/>
        <end position="190"/>
    </location>
</feature>
<accession>A0AAP0X2E0</accession>
<feature type="compositionally biased region" description="Polar residues" evidence="3">
    <location>
        <begin position="24"/>
        <end position="45"/>
    </location>
</feature>
<reference evidence="4 5" key="1">
    <citation type="journal article" date="2024" name="Plant J.">
        <title>Genome sequences and population genomics reveal climatic adaptation and genomic divergence between two closely related sweetgum species.</title>
        <authorList>
            <person name="Xu W.Q."/>
            <person name="Ren C.Q."/>
            <person name="Zhang X.Y."/>
            <person name="Comes H.P."/>
            <person name="Liu X.H."/>
            <person name="Li Y.G."/>
            <person name="Kettle C.J."/>
            <person name="Jalonen R."/>
            <person name="Gaisberger H."/>
            <person name="Ma Y.Z."/>
            <person name="Qiu Y.X."/>
        </authorList>
    </citation>
    <scope>NUCLEOTIDE SEQUENCE [LARGE SCALE GENOMIC DNA]</scope>
    <source>
        <strain evidence="4">Hangzhou</strain>
    </source>
</reference>
<name>A0AAP0X2E0_LIQFO</name>
<keyword evidence="2" id="KW-0539">Nucleus</keyword>
<evidence type="ECO:0000256" key="3">
    <source>
        <dbReference type="SAM" id="MobiDB-lite"/>
    </source>
</evidence>
<feature type="compositionally biased region" description="Polar residues" evidence="3">
    <location>
        <begin position="54"/>
        <end position="80"/>
    </location>
</feature>
<comment type="caution">
    <text evidence="4">The sequence shown here is derived from an EMBL/GenBank/DDBJ whole genome shotgun (WGS) entry which is preliminary data.</text>
</comment>